<organism evidence="1 2">
    <name type="scientific">Trichothecium roseum</name>
    <dbReference type="NCBI Taxonomy" id="47278"/>
    <lineage>
        <taxon>Eukaryota</taxon>
        <taxon>Fungi</taxon>
        <taxon>Dikarya</taxon>
        <taxon>Ascomycota</taxon>
        <taxon>Pezizomycotina</taxon>
        <taxon>Sordariomycetes</taxon>
        <taxon>Hypocreomycetidae</taxon>
        <taxon>Hypocreales</taxon>
        <taxon>Hypocreales incertae sedis</taxon>
        <taxon>Trichothecium</taxon>
    </lineage>
</organism>
<evidence type="ECO:0000313" key="1">
    <source>
        <dbReference type="EMBL" id="KAI9896003.1"/>
    </source>
</evidence>
<accession>A0ACC0UPT0</accession>
<gene>
    <name evidence="1" type="ORF">N3K66_009072</name>
</gene>
<sequence>MALRHPTNPVRSGPYPPQMPKAPFRVDEHVFDPAPDIISWSHADEVNEANEANELHARGHVQAKLDGLLKEIERLQKQIVTDDQGASDVHVRRRSGDSPKRRAENSGHSRQDQPRPPPGAYCHTSQRFPQDVFSLMQVLQDQVKGLHQQLTTGQDAVSQQISELRGSIAAISSDLSQQTALLKGNLEFLQDGGSYPMTTFAT</sequence>
<name>A0ACC0UPT0_9HYPO</name>
<comment type="caution">
    <text evidence="1">The sequence shown here is derived from an EMBL/GenBank/DDBJ whole genome shotgun (WGS) entry which is preliminary data.</text>
</comment>
<keyword evidence="2" id="KW-1185">Reference proteome</keyword>
<reference evidence="1" key="1">
    <citation type="submission" date="2022-10" db="EMBL/GenBank/DDBJ databases">
        <title>Complete Genome of Trichothecium roseum strain YXFP-22015, a Plant Pathogen Isolated from Citrus.</title>
        <authorList>
            <person name="Wang Y."/>
            <person name="Zhu L."/>
        </authorList>
    </citation>
    <scope>NUCLEOTIDE SEQUENCE</scope>
    <source>
        <strain evidence="1">YXFP-22015</strain>
    </source>
</reference>
<evidence type="ECO:0000313" key="2">
    <source>
        <dbReference type="Proteomes" id="UP001163324"/>
    </source>
</evidence>
<proteinExistence type="predicted"/>
<protein>
    <submittedName>
        <fullName evidence="1">Uncharacterized protein</fullName>
    </submittedName>
</protein>
<dbReference type="Proteomes" id="UP001163324">
    <property type="component" value="Chromosome 11"/>
</dbReference>
<dbReference type="EMBL" id="CM047950">
    <property type="protein sequence ID" value="KAI9896003.1"/>
    <property type="molecule type" value="Genomic_DNA"/>
</dbReference>